<feature type="compositionally biased region" description="Pro residues" evidence="1">
    <location>
        <begin position="219"/>
        <end position="247"/>
    </location>
</feature>
<gene>
    <name evidence="4" type="ORF">A2898_02205</name>
</gene>
<organism evidence="4 5">
    <name type="scientific">Candidatus Kerfeldbacteria bacterium RIFCSPLOWO2_01_FULL_48_11</name>
    <dbReference type="NCBI Taxonomy" id="1798543"/>
    <lineage>
        <taxon>Bacteria</taxon>
        <taxon>Candidatus Kerfeldiibacteriota</taxon>
    </lineage>
</organism>
<sequence length="521" mass="57288">MTIRFDNLFRKFLNRFKYRAALSHRHAKHAFIPHEGNNHQPHALRAPAIRVYSIGLILVKVFVSGFLFLVYPSSAQFAAITASEVLNLTNQSRQAAGLHSLSLNSALNTAAKLKAQDMVANNYFAHTSPAGVRPWDFVKRAGYSYSAAGENLAMDFTEAGTVHIAFMNSPSHAENILGEKYTEMGIAVLNGKIDGRDTTLLVEFFGKPYQTPVVEVQPTPTPAPSPSPTPSPTPTPTPTPTPSPTPTPVVTTAEPAVYEAAFAGKSDESFAILTDDTFKVWVEFTNEGNVSWRNTGTNFVALNVTNPAGRESNFYHESWVEPYRPTLLDQERVTPNETGRFTFTMQAPTTPGEYDESFGLVVENLIWMDGGTIEIPIEVVQREESETPLTVEVVSNVKPTTPPEQPPTNQPPSEIPTTPEPTQPAETPTAVDLSPAVLSNAEQIGEESEGFIGFLLEFSNKFFVVFLIFIVIALLVNILVKIRIQHPHIIFQTLLIIILTTSALVYKPHFLEGVSQILSIT</sequence>
<dbReference type="SUPFAM" id="SSF55797">
    <property type="entry name" value="PR-1-like"/>
    <property type="match status" value="1"/>
</dbReference>
<keyword evidence="2" id="KW-0472">Membrane</keyword>
<feature type="region of interest" description="Disordered" evidence="1">
    <location>
        <begin position="213"/>
        <end position="250"/>
    </location>
</feature>
<proteinExistence type="predicted"/>
<evidence type="ECO:0000259" key="3">
    <source>
        <dbReference type="Pfam" id="PF00188"/>
    </source>
</evidence>
<keyword evidence="2" id="KW-0812">Transmembrane</keyword>
<dbReference type="Pfam" id="PF00188">
    <property type="entry name" value="CAP"/>
    <property type="match status" value="1"/>
</dbReference>
<evidence type="ECO:0000313" key="4">
    <source>
        <dbReference type="EMBL" id="OGY83071.1"/>
    </source>
</evidence>
<dbReference type="EMBL" id="MHKE01000015">
    <property type="protein sequence ID" value="OGY83071.1"/>
    <property type="molecule type" value="Genomic_DNA"/>
</dbReference>
<dbReference type="InterPro" id="IPR014044">
    <property type="entry name" value="CAP_dom"/>
</dbReference>
<evidence type="ECO:0000256" key="2">
    <source>
        <dbReference type="SAM" id="Phobius"/>
    </source>
</evidence>
<dbReference type="InterPro" id="IPR013783">
    <property type="entry name" value="Ig-like_fold"/>
</dbReference>
<evidence type="ECO:0000313" key="5">
    <source>
        <dbReference type="Proteomes" id="UP000179164"/>
    </source>
</evidence>
<reference evidence="4 5" key="1">
    <citation type="journal article" date="2016" name="Nat. Commun.">
        <title>Thousands of microbial genomes shed light on interconnected biogeochemical processes in an aquifer system.</title>
        <authorList>
            <person name="Anantharaman K."/>
            <person name="Brown C.T."/>
            <person name="Hug L.A."/>
            <person name="Sharon I."/>
            <person name="Castelle C.J."/>
            <person name="Probst A.J."/>
            <person name="Thomas B.C."/>
            <person name="Singh A."/>
            <person name="Wilkins M.J."/>
            <person name="Karaoz U."/>
            <person name="Brodie E.L."/>
            <person name="Williams K.H."/>
            <person name="Hubbard S.S."/>
            <person name="Banfield J.F."/>
        </authorList>
    </citation>
    <scope>NUCLEOTIDE SEQUENCE [LARGE SCALE GENOMIC DNA]</scope>
</reference>
<feature type="transmembrane region" description="Helical" evidence="2">
    <location>
        <begin position="51"/>
        <end position="71"/>
    </location>
</feature>
<dbReference type="SMR" id="A0A1G2B1K9"/>
<evidence type="ECO:0000256" key="1">
    <source>
        <dbReference type="SAM" id="MobiDB-lite"/>
    </source>
</evidence>
<feature type="transmembrane region" description="Helical" evidence="2">
    <location>
        <begin position="462"/>
        <end position="480"/>
    </location>
</feature>
<comment type="caution">
    <text evidence="4">The sequence shown here is derived from an EMBL/GenBank/DDBJ whole genome shotgun (WGS) entry which is preliminary data.</text>
</comment>
<dbReference type="AlphaFoldDB" id="A0A1G2B1K9"/>
<dbReference type="InterPro" id="IPR035940">
    <property type="entry name" value="CAP_sf"/>
</dbReference>
<feature type="transmembrane region" description="Helical" evidence="2">
    <location>
        <begin position="489"/>
        <end position="506"/>
    </location>
</feature>
<name>A0A1G2B1K9_9BACT</name>
<protein>
    <recommendedName>
        <fullName evidence="3">SCP domain-containing protein</fullName>
    </recommendedName>
</protein>
<feature type="domain" description="SCP" evidence="3">
    <location>
        <begin position="86"/>
        <end position="191"/>
    </location>
</feature>
<dbReference type="Proteomes" id="UP000179164">
    <property type="component" value="Unassembled WGS sequence"/>
</dbReference>
<dbReference type="Gene3D" id="2.60.40.10">
    <property type="entry name" value="Immunoglobulins"/>
    <property type="match status" value="1"/>
</dbReference>
<feature type="region of interest" description="Disordered" evidence="1">
    <location>
        <begin position="393"/>
        <end position="430"/>
    </location>
</feature>
<feature type="compositionally biased region" description="Pro residues" evidence="1">
    <location>
        <begin position="400"/>
        <end position="422"/>
    </location>
</feature>
<dbReference type="PANTHER" id="PTHR31157:SF1">
    <property type="entry name" value="SCP DOMAIN-CONTAINING PROTEIN"/>
    <property type="match status" value="1"/>
</dbReference>
<keyword evidence="2" id="KW-1133">Transmembrane helix</keyword>
<dbReference type="CDD" id="cd05379">
    <property type="entry name" value="CAP_bacterial"/>
    <property type="match status" value="1"/>
</dbReference>
<dbReference type="Gene3D" id="3.40.33.10">
    <property type="entry name" value="CAP"/>
    <property type="match status" value="1"/>
</dbReference>
<dbReference type="STRING" id="1798543.A2898_02205"/>
<accession>A0A1G2B1K9</accession>
<dbReference type="PANTHER" id="PTHR31157">
    <property type="entry name" value="SCP DOMAIN-CONTAINING PROTEIN"/>
    <property type="match status" value="1"/>
</dbReference>